<organism evidence="1">
    <name type="scientific">uncultured Caudovirales phage</name>
    <dbReference type="NCBI Taxonomy" id="2100421"/>
    <lineage>
        <taxon>Viruses</taxon>
        <taxon>Duplodnaviria</taxon>
        <taxon>Heunggongvirae</taxon>
        <taxon>Uroviricota</taxon>
        <taxon>Caudoviricetes</taxon>
        <taxon>Peduoviridae</taxon>
        <taxon>Maltschvirus</taxon>
        <taxon>Maltschvirus maltsch</taxon>
    </lineage>
</organism>
<reference evidence="1" key="1">
    <citation type="submission" date="2020-04" db="EMBL/GenBank/DDBJ databases">
        <authorList>
            <person name="Chiriac C."/>
            <person name="Salcher M."/>
            <person name="Ghai R."/>
            <person name="Kavagutti S V."/>
        </authorList>
    </citation>
    <scope>NUCLEOTIDE SEQUENCE</scope>
</reference>
<gene>
    <name evidence="1" type="ORF">UFOVP123_51</name>
</gene>
<evidence type="ECO:0000313" key="1">
    <source>
        <dbReference type="EMBL" id="CAB4131003.1"/>
    </source>
</evidence>
<sequence length="72" mass="8435">MTEALPTFSVHEHMVTYENPKSITDGIVLYKEATIEIDTRTMRSDFLQRLMYHMGEGHIRVKVARMKEQQHG</sequence>
<protein>
    <submittedName>
        <fullName evidence="1">Uncharacterized protein</fullName>
    </submittedName>
</protein>
<accession>A0A6J5LCC1</accession>
<proteinExistence type="predicted"/>
<name>A0A6J5LCC1_9CAUD</name>
<dbReference type="EMBL" id="LR796244">
    <property type="protein sequence ID" value="CAB4131003.1"/>
    <property type="molecule type" value="Genomic_DNA"/>
</dbReference>